<name>A0A183SBB7_SCHSO</name>
<dbReference type="OrthoDB" id="2117703at2759"/>
<evidence type="ECO:0000313" key="3">
    <source>
        <dbReference type="EMBL" id="VDL87900.1"/>
    </source>
</evidence>
<evidence type="ECO:0000313" key="4">
    <source>
        <dbReference type="Proteomes" id="UP000275846"/>
    </source>
</evidence>
<keyword evidence="2" id="KW-0732">Signal</keyword>
<dbReference type="AlphaFoldDB" id="A0A183SBB7"/>
<feature type="region of interest" description="Disordered" evidence="1">
    <location>
        <begin position="98"/>
        <end position="128"/>
    </location>
</feature>
<accession>A0A183SBB7</accession>
<protein>
    <submittedName>
        <fullName evidence="5">Cytospin-A</fullName>
    </submittedName>
</protein>
<feature type="signal peptide" evidence="2">
    <location>
        <begin position="1"/>
        <end position="18"/>
    </location>
</feature>
<dbReference type="WBParaSite" id="SSLN_0000157201-mRNA-1">
    <property type="protein sequence ID" value="SSLN_0000157201-mRNA-1"/>
    <property type="gene ID" value="SSLN_0000157201"/>
</dbReference>
<dbReference type="EMBL" id="UYSU01003523">
    <property type="protein sequence ID" value="VDL87900.1"/>
    <property type="molecule type" value="Genomic_DNA"/>
</dbReference>
<organism evidence="5">
    <name type="scientific">Schistocephalus solidus</name>
    <name type="common">Tapeworm</name>
    <dbReference type="NCBI Taxonomy" id="70667"/>
    <lineage>
        <taxon>Eukaryota</taxon>
        <taxon>Metazoa</taxon>
        <taxon>Spiralia</taxon>
        <taxon>Lophotrochozoa</taxon>
        <taxon>Platyhelminthes</taxon>
        <taxon>Cestoda</taxon>
        <taxon>Eucestoda</taxon>
        <taxon>Diphyllobothriidea</taxon>
        <taxon>Diphyllobothriidae</taxon>
        <taxon>Schistocephalus</taxon>
    </lineage>
</organism>
<feature type="chain" id="PRO_5043141079" evidence="2">
    <location>
        <begin position="19"/>
        <end position="163"/>
    </location>
</feature>
<gene>
    <name evidence="3" type="ORF">SSLN_LOCUS1515</name>
</gene>
<evidence type="ECO:0000256" key="2">
    <source>
        <dbReference type="SAM" id="SignalP"/>
    </source>
</evidence>
<sequence>MQRSLLLLFLLWNAGRDGWLRAVISRTGSMEPRKERWCVAVLAQLAIERKLPTVTLADRGLLSVIIIYSNISNSLSTQDCIKEGTNILELIQENIKNARRRKHHPPTSTDATAVDQNPAENCNMERRQPLSKIRTKSSIDTVVTAPTLPGLANLKHMFSFGRF</sequence>
<feature type="compositionally biased region" description="Polar residues" evidence="1">
    <location>
        <begin position="106"/>
        <end position="120"/>
    </location>
</feature>
<dbReference type="Proteomes" id="UP000275846">
    <property type="component" value="Unassembled WGS sequence"/>
</dbReference>
<evidence type="ECO:0000313" key="5">
    <source>
        <dbReference type="WBParaSite" id="SSLN_0000157201-mRNA-1"/>
    </source>
</evidence>
<reference evidence="3 4" key="2">
    <citation type="submission" date="2018-11" db="EMBL/GenBank/DDBJ databases">
        <authorList>
            <consortium name="Pathogen Informatics"/>
        </authorList>
    </citation>
    <scope>NUCLEOTIDE SEQUENCE [LARGE SCALE GENOMIC DNA]</scope>
    <source>
        <strain evidence="3 4">NST_G2</strain>
    </source>
</reference>
<reference evidence="5" key="1">
    <citation type="submission" date="2016-06" db="UniProtKB">
        <authorList>
            <consortium name="WormBaseParasite"/>
        </authorList>
    </citation>
    <scope>IDENTIFICATION</scope>
</reference>
<keyword evidence="4" id="KW-1185">Reference proteome</keyword>
<proteinExistence type="predicted"/>
<evidence type="ECO:0000256" key="1">
    <source>
        <dbReference type="SAM" id="MobiDB-lite"/>
    </source>
</evidence>